<name>A0AAD8APR3_BIOPF</name>
<proteinExistence type="predicted"/>
<protein>
    <submittedName>
        <fullName evidence="1">Uncharacterized protein</fullName>
    </submittedName>
</protein>
<dbReference type="Proteomes" id="UP001233172">
    <property type="component" value="Unassembled WGS sequence"/>
</dbReference>
<accession>A0AAD8APR3</accession>
<keyword evidence="2" id="KW-1185">Reference proteome</keyword>
<sequence>MSEKIKLKVSGEITQEVVQIDPETKKEVTVRQRIEYVSQGEHGAELKPDSIIETSARKFADWLIREYGLEEIQSAEAVENDAASNEFEAQYPADFPARKVFIENQITIETARNLDRESLIKIDGIAEKSADKILNWFVEHPAN</sequence>
<evidence type="ECO:0000313" key="2">
    <source>
        <dbReference type="Proteomes" id="UP001233172"/>
    </source>
</evidence>
<dbReference type="EMBL" id="JASAOG010000440">
    <property type="protein sequence ID" value="KAK0039548.1"/>
    <property type="molecule type" value="Genomic_DNA"/>
</dbReference>
<comment type="caution">
    <text evidence="1">The sequence shown here is derived from an EMBL/GenBank/DDBJ whole genome shotgun (WGS) entry which is preliminary data.</text>
</comment>
<gene>
    <name evidence="1" type="ORF">Bpfe_031033</name>
</gene>
<organism evidence="1 2">
    <name type="scientific">Biomphalaria pfeifferi</name>
    <name type="common">Bloodfluke planorb</name>
    <name type="synonym">Freshwater snail</name>
    <dbReference type="NCBI Taxonomy" id="112525"/>
    <lineage>
        <taxon>Eukaryota</taxon>
        <taxon>Metazoa</taxon>
        <taxon>Spiralia</taxon>
        <taxon>Lophotrochozoa</taxon>
        <taxon>Mollusca</taxon>
        <taxon>Gastropoda</taxon>
        <taxon>Heterobranchia</taxon>
        <taxon>Euthyneura</taxon>
        <taxon>Panpulmonata</taxon>
        <taxon>Hygrophila</taxon>
        <taxon>Lymnaeoidea</taxon>
        <taxon>Planorbidae</taxon>
        <taxon>Biomphalaria</taxon>
    </lineage>
</organism>
<reference evidence="1" key="1">
    <citation type="journal article" date="2023" name="PLoS Negl. Trop. Dis.">
        <title>A genome sequence for Biomphalaria pfeifferi, the major vector snail for the human-infecting parasite Schistosoma mansoni.</title>
        <authorList>
            <person name="Bu L."/>
            <person name="Lu L."/>
            <person name="Laidemitt M.R."/>
            <person name="Zhang S.M."/>
            <person name="Mutuku M."/>
            <person name="Mkoji G."/>
            <person name="Steinauer M."/>
            <person name="Loker E.S."/>
        </authorList>
    </citation>
    <scope>NUCLEOTIDE SEQUENCE</scope>
    <source>
        <strain evidence="1">KasaAsao</strain>
    </source>
</reference>
<reference evidence="1" key="2">
    <citation type="submission" date="2023-04" db="EMBL/GenBank/DDBJ databases">
        <authorList>
            <person name="Bu L."/>
            <person name="Lu L."/>
            <person name="Laidemitt M.R."/>
            <person name="Zhang S.M."/>
            <person name="Mutuku M."/>
            <person name="Mkoji G."/>
            <person name="Steinauer M."/>
            <person name="Loker E.S."/>
        </authorList>
    </citation>
    <scope>NUCLEOTIDE SEQUENCE</scope>
    <source>
        <strain evidence="1">KasaAsao</strain>
        <tissue evidence="1">Whole Snail</tissue>
    </source>
</reference>
<evidence type="ECO:0000313" key="1">
    <source>
        <dbReference type="EMBL" id="KAK0039548.1"/>
    </source>
</evidence>
<dbReference type="AlphaFoldDB" id="A0AAD8APR3"/>